<dbReference type="PROSITE" id="PS50928">
    <property type="entry name" value="ABC_TM1"/>
    <property type="match status" value="1"/>
</dbReference>
<dbReference type="GO" id="GO:0005524">
    <property type="term" value="F:ATP binding"/>
    <property type="evidence" value="ECO:0007669"/>
    <property type="project" value="UniProtKB-KW"/>
</dbReference>
<keyword evidence="12 13" id="KW-0472">Membrane</keyword>
<dbReference type="InterPro" id="IPR000515">
    <property type="entry name" value="MetI-like"/>
</dbReference>
<dbReference type="InterPro" id="IPR003593">
    <property type="entry name" value="AAA+_ATPase"/>
</dbReference>
<dbReference type="RefSeq" id="WP_205260409.1">
    <property type="nucleotide sequence ID" value="NZ_JAERWK010000010.1"/>
</dbReference>
<evidence type="ECO:0000313" key="16">
    <source>
        <dbReference type="EMBL" id="MBM9467479.1"/>
    </source>
</evidence>
<evidence type="ECO:0000256" key="12">
    <source>
        <dbReference type="ARBA" id="ARBA00023136"/>
    </source>
</evidence>
<evidence type="ECO:0000256" key="7">
    <source>
        <dbReference type="ARBA" id="ARBA00022692"/>
    </source>
</evidence>
<evidence type="ECO:0000256" key="11">
    <source>
        <dbReference type="ARBA" id="ARBA00022989"/>
    </source>
</evidence>
<dbReference type="Pfam" id="PF00528">
    <property type="entry name" value="BPD_transp_1"/>
    <property type="match status" value="1"/>
</dbReference>
<dbReference type="Proteomes" id="UP000663792">
    <property type="component" value="Unassembled WGS sequence"/>
</dbReference>
<dbReference type="EMBL" id="JAERWK010000010">
    <property type="protein sequence ID" value="MBM9467479.1"/>
    <property type="molecule type" value="Genomic_DNA"/>
</dbReference>
<feature type="domain" description="ABC transporter" evidence="14">
    <location>
        <begin position="355"/>
        <end position="602"/>
    </location>
</feature>
<keyword evidence="6" id="KW-0997">Cell inner membrane</keyword>
<comment type="similarity">
    <text evidence="13">Belongs to the binding-protein-dependent transport system permease family.</text>
</comment>
<reference evidence="16" key="1">
    <citation type="submission" date="2021-01" db="EMBL/GenBank/DDBJ databases">
        <title>YIM 132084 draft genome.</title>
        <authorList>
            <person name="An D."/>
        </authorList>
    </citation>
    <scope>NUCLEOTIDE SEQUENCE</scope>
    <source>
        <strain evidence="16">YIM 132084</strain>
    </source>
</reference>
<evidence type="ECO:0000259" key="15">
    <source>
        <dbReference type="PROSITE" id="PS50928"/>
    </source>
</evidence>
<dbReference type="Pfam" id="PF00005">
    <property type="entry name" value="ABC_tran"/>
    <property type="match status" value="1"/>
</dbReference>
<dbReference type="SMART" id="SM00382">
    <property type="entry name" value="AAA"/>
    <property type="match status" value="1"/>
</dbReference>
<evidence type="ECO:0000256" key="9">
    <source>
        <dbReference type="ARBA" id="ARBA00022840"/>
    </source>
</evidence>
<name>A0A938YCU0_9ACTN</name>
<feature type="transmembrane region" description="Helical" evidence="13">
    <location>
        <begin position="54"/>
        <end position="74"/>
    </location>
</feature>
<evidence type="ECO:0000256" key="2">
    <source>
        <dbReference type="ARBA" id="ARBA00004202"/>
    </source>
</evidence>
<keyword evidence="9" id="KW-0067">ATP-binding</keyword>
<dbReference type="Gene3D" id="1.10.3720.10">
    <property type="entry name" value="MetI-like"/>
    <property type="match status" value="1"/>
</dbReference>
<feature type="domain" description="ABC transmembrane type-1" evidence="15">
    <location>
        <begin position="112"/>
        <end position="300"/>
    </location>
</feature>
<dbReference type="InterPro" id="IPR027417">
    <property type="entry name" value="P-loop_NTPase"/>
</dbReference>
<keyword evidence="10" id="KW-1278">Translocase</keyword>
<dbReference type="PROSITE" id="PS00211">
    <property type="entry name" value="ABC_TRANSPORTER_1"/>
    <property type="match status" value="1"/>
</dbReference>
<evidence type="ECO:0000256" key="10">
    <source>
        <dbReference type="ARBA" id="ARBA00022967"/>
    </source>
</evidence>
<dbReference type="InterPro" id="IPR025966">
    <property type="entry name" value="OppC_N"/>
</dbReference>
<dbReference type="InterPro" id="IPR017871">
    <property type="entry name" value="ABC_transporter-like_CS"/>
</dbReference>
<keyword evidence="17" id="KW-1185">Reference proteome</keyword>
<comment type="caution">
    <text evidence="16">The sequence shown here is derived from an EMBL/GenBank/DDBJ whole genome shotgun (WGS) entry which is preliminary data.</text>
</comment>
<keyword evidence="11 13" id="KW-1133">Transmembrane helix</keyword>
<dbReference type="CDD" id="cd03257">
    <property type="entry name" value="ABC_NikE_OppD_transporters"/>
    <property type="match status" value="1"/>
</dbReference>
<protein>
    <submittedName>
        <fullName evidence="16">Dipeptide/oligopeptide/nickel ABC transporter permease/ATP-binding protein</fullName>
    </submittedName>
</protein>
<organism evidence="16 17">
    <name type="scientific">Nakamurella leprariae</name>
    <dbReference type="NCBI Taxonomy" id="2803911"/>
    <lineage>
        <taxon>Bacteria</taxon>
        <taxon>Bacillati</taxon>
        <taxon>Actinomycetota</taxon>
        <taxon>Actinomycetes</taxon>
        <taxon>Nakamurellales</taxon>
        <taxon>Nakamurellaceae</taxon>
        <taxon>Nakamurella</taxon>
    </lineage>
</organism>
<dbReference type="PANTHER" id="PTHR43297">
    <property type="entry name" value="OLIGOPEPTIDE TRANSPORT ATP-BINDING PROTEIN APPD"/>
    <property type="match status" value="1"/>
</dbReference>
<evidence type="ECO:0000256" key="8">
    <source>
        <dbReference type="ARBA" id="ARBA00022741"/>
    </source>
</evidence>
<comment type="subcellular location">
    <subcellularLocation>
        <location evidence="13">Cell membrane</location>
        <topology evidence="13">Multi-pass membrane protein</topology>
    </subcellularLocation>
    <subcellularLocation>
        <location evidence="2">Cell membrane</location>
        <topology evidence="2">Peripheral membrane protein</topology>
    </subcellularLocation>
    <subcellularLocation>
        <location evidence="1">Membrane</location>
        <topology evidence="1">Multi-pass membrane protein</topology>
    </subcellularLocation>
</comment>
<evidence type="ECO:0000256" key="6">
    <source>
        <dbReference type="ARBA" id="ARBA00022519"/>
    </source>
</evidence>
<proteinExistence type="inferred from homology"/>
<dbReference type="PANTHER" id="PTHR43297:SF14">
    <property type="entry name" value="ATPASE AAA-TYPE CORE DOMAIN-CONTAINING PROTEIN"/>
    <property type="match status" value="1"/>
</dbReference>
<keyword evidence="8" id="KW-0547">Nucleotide-binding</keyword>
<dbReference type="InterPro" id="IPR050388">
    <property type="entry name" value="ABC_Ni/Peptide_Import"/>
</dbReference>
<dbReference type="CDD" id="cd06261">
    <property type="entry name" value="TM_PBP2"/>
    <property type="match status" value="1"/>
</dbReference>
<dbReference type="SUPFAM" id="SSF52540">
    <property type="entry name" value="P-loop containing nucleoside triphosphate hydrolases"/>
    <property type="match status" value="1"/>
</dbReference>
<feature type="transmembrane region" description="Helical" evidence="13">
    <location>
        <begin position="277"/>
        <end position="299"/>
    </location>
</feature>
<evidence type="ECO:0000256" key="3">
    <source>
        <dbReference type="ARBA" id="ARBA00005417"/>
    </source>
</evidence>
<dbReference type="AlphaFoldDB" id="A0A938YCU0"/>
<gene>
    <name evidence="16" type="ORF">JL106_09345</name>
</gene>
<sequence length="618" mass="65753">MPETDSAGRATNDEVAQMNVAIGNLGPTPPGAEPVPRRAEHGVLRRFLRSPKGMTASILLAVLVITALAAPLLAPYDPIKVVGPNLAPFGSEFTFGTDHLGRDVLSNLVYGAQSSLMVGLLAAAIAVAVGTVVGSAAGYFGGVVDGVLMRVTELMQIVPGIIIAIVVAALFRADLVTIILIIGLTSWTSEARIIRAQVLTLREREFVSAARVAGYSNARIVFSEILPNAFPPMLVQGAMSVGEAILAQAVLAYLGIGDLNNPSWGQMINAAQPYLEIAPMASILPGVAILLVVITFTLASDALNDAFNPRAVKFLSLVRRARRSPAVGPTVASTGSSTAIEATSGRATMGPDAALCARDIVLRMRATGRTVTAVDHVSLHVERGEIVGVVGESGSGKSSLARVIAHLLPIADIETLEGSVRIGDVELSSLRDDALRRARRGHIAMVFQDPLAFLNPTMTIGRQLEEALPGGLDTQTRSERVAELLTRVELDPTHSRRFPHEMSGGQRQRVMIAMALATEPVLLIADEPTTALDATVQANILRLLQRLRTEQHFGVLLISHDLALVATVCDRVYVMNQGRFVEGGPTSDVFTRPTHAYTRHLLESRPGRHLHEGAVAND</sequence>
<evidence type="ECO:0000259" key="14">
    <source>
        <dbReference type="PROSITE" id="PS50893"/>
    </source>
</evidence>
<evidence type="ECO:0000313" key="17">
    <source>
        <dbReference type="Proteomes" id="UP000663792"/>
    </source>
</evidence>
<feature type="transmembrane region" description="Helical" evidence="13">
    <location>
        <begin position="233"/>
        <end position="256"/>
    </location>
</feature>
<dbReference type="SUPFAM" id="SSF161098">
    <property type="entry name" value="MetI-like"/>
    <property type="match status" value="1"/>
</dbReference>
<keyword evidence="4 13" id="KW-0813">Transport</keyword>
<evidence type="ECO:0000256" key="4">
    <source>
        <dbReference type="ARBA" id="ARBA00022448"/>
    </source>
</evidence>
<dbReference type="PROSITE" id="PS50893">
    <property type="entry name" value="ABC_TRANSPORTER_2"/>
    <property type="match status" value="1"/>
</dbReference>
<dbReference type="InterPro" id="IPR035906">
    <property type="entry name" value="MetI-like_sf"/>
</dbReference>
<evidence type="ECO:0000256" key="1">
    <source>
        <dbReference type="ARBA" id="ARBA00004141"/>
    </source>
</evidence>
<dbReference type="GO" id="GO:0016887">
    <property type="term" value="F:ATP hydrolysis activity"/>
    <property type="evidence" value="ECO:0007669"/>
    <property type="project" value="InterPro"/>
</dbReference>
<feature type="transmembrane region" description="Helical" evidence="13">
    <location>
        <begin position="116"/>
        <end position="140"/>
    </location>
</feature>
<dbReference type="GO" id="GO:0005886">
    <property type="term" value="C:plasma membrane"/>
    <property type="evidence" value="ECO:0007669"/>
    <property type="project" value="UniProtKB-SubCell"/>
</dbReference>
<dbReference type="InterPro" id="IPR003439">
    <property type="entry name" value="ABC_transporter-like_ATP-bd"/>
</dbReference>
<dbReference type="Gene3D" id="3.40.50.300">
    <property type="entry name" value="P-loop containing nucleotide triphosphate hydrolases"/>
    <property type="match status" value="1"/>
</dbReference>
<keyword evidence="7 13" id="KW-0812">Transmembrane</keyword>
<dbReference type="Pfam" id="PF12911">
    <property type="entry name" value="OppC_N"/>
    <property type="match status" value="1"/>
</dbReference>
<comment type="similarity">
    <text evidence="3">Belongs to the ABC transporter superfamily.</text>
</comment>
<evidence type="ECO:0000256" key="5">
    <source>
        <dbReference type="ARBA" id="ARBA00022475"/>
    </source>
</evidence>
<accession>A0A938YCU0</accession>
<dbReference type="GO" id="GO:0055085">
    <property type="term" value="P:transmembrane transport"/>
    <property type="evidence" value="ECO:0007669"/>
    <property type="project" value="InterPro"/>
</dbReference>
<feature type="transmembrane region" description="Helical" evidence="13">
    <location>
        <begin position="161"/>
        <end position="182"/>
    </location>
</feature>
<keyword evidence="5" id="KW-1003">Cell membrane</keyword>
<evidence type="ECO:0000256" key="13">
    <source>
        <dbReference type="RuleBase" id="RU363032"/>
    </source>
</evidence>